<gene>
    <name evidence="9" type="ORF">R3P38DRAFT_2984578</name>
</gene>
<dbReference type="InterPro" id="IPR022684">
    <property type="entry name" value="Calpain_cysteine_protease"/>
</dbReference>
<dbReference type="PANTHER" id="PTHR10183:SF379">
    <property type="entry name" value="CALPAIN-5"/>
    <property type="match status" value="1"/>
</dbReference>
<evidence type="ECO:0000256" key="7">
    <source>
        <dbReference type="SAM" id="MobiDB-lite"/>
    </source>
</evidence>
<proteinExistence type="inferred from homology"/>
<keyword evidence="3 6" id="KW-0378">Hydrolase</keyword>
<keyword evidence="10" id="KW-1185">Reference proteome</keyword>
<dbReference type="Pfam" id="PF00648">
    <property type="entry name" value="Peptidase_C2"/>
    <property type="match status" value="1"/>
</dbReference>
<evidence type="ECO:0000256" key="5">
    <source>
        <dbReference type="PIRSR" id="PIRSR622684-1"/>
    </source>
</evidence>
<evidence type="ECO:0000256" key="2">
    <source>
        <dbReference type="ARBA" id="ARBA00022670"/>
    </source>
</evidence>
<evidence type="ECO:0000256" key="6">
    <source>
        <dbReference type="PROSITE-ProRule" id="PRU00239"/>
    </source>
</evidence>
<dbReference type="InterPro" id="IPR001300">
    <property type="entry name" value="Peptidase_C2_calpain_cat"/>
</dbReference>
<comment type="caution">
    <text evidence="9">The sequence shown here is derived from an EMBL/GenBank/DDBJ whole genome shotgun (WGS) entry which is preliminary data.</text>
</comment>
<dbReference type="GO" id="GO:0006508">
    <property type="term" value="P:proteolysis"/>
    <property type="evidence" value="ECO:0007669"/>
    <property type="project" value="UniProtKB-KW"/>
</dbReference>
<evidence type="ECO:0000256" key="4">
    <source>
        <dbReference type="ARBA" id="ARBA00022807"/>
    </source>
</evidence>
<dbReference type="SMART" id="SM00230">
    <property type="entry name" value="CysPc"/>
    <property type="match status" value="1"/>
</dbReference>
<dbReference type="PRINTS" id="PR00704">
    <property type="entry name" value="CALPAIN"/>
</dbReference>
<evidence type="ECO:0000256" key="3">
    <source>
        <dbReference type="ARBA" id="ARBA00022801"/>
    </source>
</evidence>
<dbReference type="AlphaFoldDB" id="A0AAW0AY47"/>
<dbReference type="InterPro" id="IPR038765">
    <property type="entry name" value="Papain-like_cys_pep_sf"/>
</dbReference>
<feature type="region of interest" description="Disordered" evidence="7">
    <location>
        <begin position="627"/>
        <end position="664"/>
    </location>
</feature>
<organism evidence="9 10">
    <name type="scientific">Favolaschia claudopus</name>
    <dbReference type="NCBI Taxonomy" id="2862362"/>
    <lineage>
        <taxon>Eukaryota</taxon>
        <taxon>Fungi</taxon>
        <taxon>Dikarya</taxon>
        <taxon>Basidiomycota</taxon>
        <taxon>Agaricomycotina</taxon>
        <taxon>Agaricomycetes</taxon>
        <taxon>Agaricomycetidae</taxon>
        <taxon>Agaricales</taxon>
        <taxon>Marasmiineae</taxon>
        <taxon>Mycenaceae</taxon>
        <taxon>Favolaschia</taxon>
    </lineage>
</organism>
<feature type="domain" description="Calpain catalytic" evidence="8">
    <location>
        <begin position="106"/>
        <end position="381"/>
    </location>
</feature>
<keyword evidence="2 6" id="KW-0645">Protease</keyword>
<dbReference type="GO" id="GO:0004198">
    <property type="term" value="F:calcium-dependent cysteine-type endopeptidase activity"/>
    <property type="evidence" value="ECO:0007669"/>
    <property type="project" value="InterPro"/>
</dbReference>
<reference evidence="9 10" key="1">
    <citation type="journal article" date="2024" name="J Genomics">
        <title>Draft genome sequencing and assembly of Favolaschia claudopus CIRM-BRFM 2984 isolated from oak limbs.</title>
        <authorList>
            <person name="Navarro D."/>
            <person name="Drula E."/>
            <person name="Chaduli D."/>
            <person name="Cazenave R."/>
            <person name="Ahrendt S."/>
            <person name="Wang J."/>
            <person name="Lipzen A."/>
            <person name="Daum C."/>
            <person name="Barry K."/>
            <person name="Grigoriev I.V."/>
            <person name="Favel A."/>
            <person name="Rosso M.N."/>
            <person name="Martin F."/>
        </authorList>
    </citation>
    <scope>NUCLEOTIDE SEQUENCE [LARGE SCALE GENOMIC DNA]</scope>
    <source>
        <strain evidence="9 10">CIRM-BRFM 2984</strain>
    </source>
</reference>
<name>A0AAW0AY47_9AGAR</name>
<dbReference type="PANTHER" id="PTHR10183">
    <property type="entry name" value="CALPAIN"/>
    <property type="match status" value="1"/>
</dbReference>
<feature type="active site" evidence="5 6">
    <location>
        <position position="302"/>
    </location>
</feature>
<dbReference type="Gene3D" id="3.90.70.10">
    <property type="entry name" value="Cysteine proteinases"/>
    <property type="match status" value="1"/>
</dbReference>
<accession>A0AAW0AY47</accession>
<evidence type="ECO:0000259" key="8">
    <source>
        <dbReference type="PROSITE" id="PS50203"/>
    </source>
</evidence>
<evidence type="ECO:0000313" key="9">
    <source>
        <dbReference type="EMBL" id="KAK7017653.1"/>
    </source>
</evidence>
<evidence type="ECO:0000313" key="10">
    <source>
        <dbReference type="Proteomes" id="UP001362999"/>
    </source>
</evidence>
<sequence length="713" mass="79731">MPASFFKLFTRDIALGLDFDELLNPTGQQTLSALPKEDSSPSVGLLSTPELESVIEECKATVARIVKRCKARNVRYRDADFDLGNDRGRCLHGVVVTETYSPSDIQRVTELFENPQFFSDSPYSNEMIQGQCSNCWFISAMAATSTVKGLVEKYCVARDEKIGVYGFVFWRDVQWVSVVIDDVLYTSVPKYEELSTAEKTLFQNDKDKYNASARKGTHTLYFSKSGKVGETWVSLLEKAYAKLHGDYAALSTGFDILDHDRFWEDEILKAGTDRIIACSFQTLNSTRNGEPNATISGLQSRHSYSVLKALEYKGKRFLVIRNPSGRSGWDGRWADGSKEWTTEWLDVLPFLGHAFGDPGKFIMEYQDFLSCFAQIDRTRLFDSTWTMRYEVLRVPSRPFPLSGFGYGDICFSFSLSKATPVMIVLAQLDVRYYHGVTSPFNLDIDFALFRKGEKQPLDLSDHSSNVARSISLEFAELEEGEYIVHCRMDPIPLTDGANLIAPWTDHKTSHVITNQATSESVATSIIIEDNLPIPLEILAGQDLTNLASKASNLKLKRNIADSINADAAMLPDTMPPDPLPQKNEDLALKLDNFHRDPNSSKTITTITTIRGSTTLTTDTREIVFFGPAGDIKNDDDTTIPGDAPPPPPLEPPSRPPSPARTNFTPVQADMSFFLGLKVYTPKDVTVLIEGQLRHDLRKNFEGLKVADWKSLSL</sequence>
<feature type="compositionally biased region" description="Pro residues" evidence="7">
    <location>
        <begin position="642"/>
        <end position="658"/>
    </location>
</feature>
<comment type="similarity">
    <text evidence="1">Belongs to the peptidase C2 family.</text>
</comment>
<dbReference type="Proteomes" id="UP001362999">
    <property type="component" value="Unassembled WGS sequence"/>
</dbReference>
<dbReference type="EMBL" id="JAWWNJ010000047">
    <property type="protein sequence ID" value="KAK7017653.1"/>
    <property type="molecule type" value="Genomic_DNA"/>
</dbReference>
<dbReference type="PROSITE" id="PS50203">
    <property type="entry name" value="CALPAIN_CAT"/>
    <property type="match status" value="1"/>
</dbReference>
<evidence type="ECO:0000256" key="1">
    <source>
        <dbReference type="ARBA" id="ARBA00007623"/>
    </source>
</evidence>
<dbReference type="SUPFAM" id="SSF54001">
    <property type="entry name" value="Cysteine proteinases"/>
    <property type="match status" value="1"/>
</dbReference>
<feature type="active site" evidence="5 6">
    <location>
        <position position="135"/>
    </location>
</feature>
<protein>
    <submittedName>
        <fullName evidence="9">Calpain catalytic domain-containing protein</fullName>
    </submittedName>
</protein>
<feature type="active site" evidence="5 6">
    <location>
        <position position="322"/>
    </location>
</feature>
<keyword evidence="4 6" id="KW-0788">Thiol protease</keyword>